<evidence type="ECO:0000313" key="2">
    <source>
        <dbReference type="EMBL" id="SEJ68858.1"/>
    </source>
</evidence>
<organism evidence="2 3">
    <name type="scientific">Deinococcus reticulitermitis</name>
    <dbReference type="NCBI Taxonomy" id="856736"/>
    <lineage>
        <taxon>Bacteria</taxon>
        <taxon>Thermotogati</taxon>
        <taxon>Deinococcota</taxon>
        <taxon>Deinococci</taxon>
        <taxon>Deinococcales</taxon>
        <taxon>Deinococcaceae</taxon>
        <taxon>Deinococcus</taxon>
    </lineage>
</organism>
<feature type="transmembrane region" description="Helical" evidence="1">
    <location>
        <begin position="79"/>
        <end position="101"/>
    </location>
</feature>
<protein>
    <submittedName>
        <fullName evidence="2">Uncharacterized protein</fullName>
    </submittedName>
</protein>
<feature type="transmembrane region" description="Helical" evidence="1">
    <location>
        <begin position="55"/>
        <end position="72"/>
    </location>
</feature>
<dbReference type="AlphaFoldDB" id="A0A1H7AU84"/>
<proteinExistence type="predicted"/>
<sequence>MPSPKRSSPQRRRRRAAWTWGLALGLNAALAALTLLALTGTGDCAARAGAGRTTVSLLALLSVLAFLGAGLLPRRVRPLAQAWAFSGLGVGLAAFFLWPLLPWPAC</sequence>
<keyword evidence="1" id="KW-0812">Transmembrane</keyword>
<keyword evidence="1" id="KW-0472">Membrane</keyword>
<gene>
    <name evidence="2" type="ORF">SAMN04488058_11461</name>
</gene>
<reference evidence="3" key="1">
    <citation type="submission" date="2016-10" db="EMBL/GenBank/DDBJ databases">
        <authorList>
            <person name="Varghese N."/>
            <person name="Submissions S."/>
        </authorList>
    </citation>
    <scope>NUCLEOTIDE SEQUENCE [LARGE SCALE GENOMIC DNA]</scope>
    <source>
        <strain evidence="3">CGMCC 1.10218</strain>
    </source>
</reference>
<dbReference type="RefSeq" id="WP_092265142.1">
    <property type="nucleotide sequence ID" value="NZ_FNZA01000014.1"/>
</dbReference>
<dbReference type="STRING" id="856736.SAMN04488058_11461"/>
<accession>A0A1H7AU84</accession>
<keyword evidence="1" id="KW-1133">Transmembrane helix</keyword>
<evidence type="ECO:0000313" key="3">
    <source>
        <dbReference type="Proteomes" id="UP000199223"/>
    </source>
</evidence>
<name>A0A1H7AU84_9DEIO</name>
<keyword evidence="3" id="KW-1185">Reference proteome</keyword>
<evidence type="ECO:0000256" key="1">
    <source>
        <dbReference type="SAM" id="Phobius"/>
    </source>
</evidence>
<dbReference type="Proteomes" id="UP000199223">
    <property type="component" value="Unassembled WGS sequence"/>
</dbReference>
<dbReference type="EMBL" id="FNZA01000014">
    <property type="protein sequence ID" value="SEJ68858.1"/>
    <property type="molecule type" value="Genomic_DNA"/>
</dbReference>